<proteinExistence type="predicted"/>
<reference evidence="1 2" key="1">
    <citation type="submission" date="2013-08" db="EMBL/GenBank/DDBJ databases">
        <title>Flavobacterium saliperosum type strain genome sequencing.</title>
        <authorList>
            <person name="Lee K."/>
            <person name="Yi H."/>
            <person name="Park S."/>
            <person name="Chun J."/>
        </authorList>
    </citation>
    <scope>NUCLEOTIDE SEQUENCE [LARGE SCALE GENOMIC DNA]</scope>
    <source>
        <strain evidence="1 2">S13</strain>
    </source>
</reference>
<gene>
    <name evidence="1" type="ORF">FSS13T_18770</name>
</gene>
<sequence length="39" mass="4689">MLLRATFKSPDAEKQQNVKTSTDIQRFFFDKSYIFIVFQ</sequence>
<accession>A0ABP3A1W5</accession>
<dbReference type="Proteomes" id="UP000018234">
    <property type="component" value="Unassembled WGS sequence"/>
</dbReference>
<evidence type="ECO:0000313" key="1">
    <source>
        <dbReference type="EMBL" id="ESU24979.1"/>
    </source>
</evidence>
<comment type="caution">
    <text evidence="1">The sequence shown here is derived from an EMBL/GenBank/DDBJ whole genome shotgun (WGS) entry which is preliminary data.</text>
</comment>
<protein>
    <submittedName>
        <fullName evidence="1">Uncharacterized protein</fullName>
    </submittedName>
</protein>
<dbReference type="EMBL" id="AVFO01000037">
    <property type="protein sequence ID" value="ESU24979.1"/>
    <property type="molecule type" value="Genomic_DNA"/>
</dbReference>
<organism evidence="1 2">
    <name type="scientific">Flavobacterium saliperosum S13</name>
    <dbReference type="NCBI Taxonomy" id="1341155"/>
    <lineage>
        <taxon>Bacteria</taxon>
        <taxon>Pseudomonadati</taxon>
        <taxon>Bacteroidota</taxon>
        <taxon>Flavobacteriia</taxon>
        <taxon>Flavobacteriales</taxon>
        <taxon>Flavobacteriaceae</taxon>
        <taxon>Flavobacterium</taxon>
    </lineage>
</organism>
<evidence type="ECO:0000313" key="2">
    <source>
        <dbReference type="Proteomes" id="UP000018234"/>
    </source>
</evidence>
<keyword evidence="2" id="KW-1185">Reference proteome</keyword>
<name>A0ABP3A1W5_9FLAO</name>